<name>A0A2J6PGJ3_9HELO</name>
<evidence type="ECO:0000313" key="2">
    <source>
        <dbReference type="EMBL" id="PMD13185.1"/>
    </source>
</evidence>
<dbReference type="InterPro" id="IPR010730">
    <property type="entry name" value="HET"/>
</dbReference>
<accession>A0A2J6PGJ3</accession>
<keyword evidence="3" id="KW-1185">Reference proteome</keyword>
<proteinExistence type="predicted"/>
<gene>
    <name evidence="2" type="ORF">NA56DRAFT_586081</name>
</gene>
<dbReference type="PANTHER" id="PTHR33112">
    <property type="entry name" value="DOMAIN PROTEIN, PUTATIVE-RELATED"/>
    <property type="match status" value="1"/>
</dbReference>
<dbReference type="Proteomes" id="UP000235672">
    <property type="component" value="Unassembled WGS sequence"/>
</dbReference>
<dbReference type="PANTHER" id="PTHR33112:SF16">
    <property type="entry name" value="HETEROKARYON INCOMPATIBILITY DOMAIN-CONTAINING PROTEIN"/>
    <property type="match status" value="1"/>
</dbReference>
<reference evidence="2 3" key="1">
    <citation type="submission" date="2016-05" db="EMBL/GenBank/DDBJ databases">
        <title>A degradative enzymes factory behind the ericoid mycorrhizal symbiosis.</title>
        <authorList>
            <consortium name="DOE Joint Genome Institute"/>
            <person name="Martino E."/>
            <person name="Morin E."/>
            <person name="Grelet G."/>
            <person name="Kuo A."/>
            <person name="Kohler A."/>
            <person name="Daghino S."/>
            <person name="Barry K."/>
            <person name="Choi C."/>
            <person name="Cichocki N."/>
            <person name="Clum A."/>
            <person name="Copeland A."/>
            <person name="Hainaut M."/>
            <person name="Haridas S."/>
            <person name="Labutti K."/>
            <person name="Lindquist E."/>
            <person name="Lipzen A."/>
            <person name="Khouja H.-R."/>
            <person name="Murat C."/>
            <person name="Ohm R."/>
            <person name="Olson A."/>
            <person name="Spatafora J."/>
            <person name="Veneault-Fourrey C."/>
            <person name="Henrissat B."/>
            <person name="Grigoriev I."/>
            <person name="Martin F."/>
            <person name="Perotto S."/>
        </authorList>
    </citation>
    <scope>NUCLEOTIDE SEQUENCE [LARGE SCALE GENOMIC DNA]</scope>
    <source>
        <strain evidence="2 3">UAMH 7357</strain>
    </source>
</reference>
<dbReference type="Pfam" id="PF06985">
    <property type="entry name" value="HET"/>
    <property type="match status" value="1"/>
</dbReference>
<protein>
    <recommendedName>
        <fullName evidence="1">Heterokaryon incompatibility domain-containing protein</fullName>
    </recommendedName>
</protein>
<evidence type="ECO:0000259" key="1">
    <source>
        <dbReference type="Pfam" id="PF06985"/>
    </source>
</evidence>
<dbReference type="OrthoDB" id="5362512at2759"/>
<feature type="non-terminal residue" evidence="2">
    <location>
        <position position="1"/>
    </location>
</feature>
<dbReference type="EMBL" id="KZ613535">
    <property type="protein sequence ID" value="PMD13185.1"/>
    <property type="molecule type" value="Genomic_DNA"/>
</dbReference>
<dbReference type="AlphaFoldDB" id="A0A2J6PGJ3"/>
<feature type="domain" description="Heterokaryon incompatibility" evidence="1">
    <location>
        <begin position="57"/>
        <end position="168"/>
    </location>
</feature>
<organism evidence="2 3">
    <name type="scientific">Hyaloscypha hepaticicola</name>
    <dbReference type="NCBI Taxonomy" id="2082293"/>
    <lineage>
        <taxon>Eukaryota</taxon>
        <taxon>Fungi</taxon>
        <taxon>Dikarya</taxon>
        <taxon>Ascomycota</taxon>
        <taxon>Pezizomycotina</taxon>
        <taxon>Leotiomycetes</taxon>
        <taxon>Helotiales</taxon>
        <taxon>Hyaloscyphaceae</taxon>
        <taxon>Hyaloscypha</taxon>
    </lineage>
</organism>
<sequence>KIAAWYHECSRFHAKCRDFCHFVAPIEQLPSRILDLCGNKIKLECAVQNIPALQYTSHMWGPDPTTCSRLLQENLEEFKIEVQLTQLPTKYKDAIRIARALGFQYLWIDSLSIIQNSLEDWKAEALKMAAVYGRTSFNISYIFPISNSDTTKPHLRDPRTILPCKIFPTTLKQKGDGSVGELAPKRTSLPVDSLAVQHAAKYLSFFWSADSTKES</sequence>
<evidence type="ECO:0000313" key="3">
    <source>
        <dbReference type="Proteomes" id="UP000235672"/>
    </source>
</evidence>
<dbReference type="STRING" id="1745343.A0A2J6PGJ3"/>